<reference evidence="4 5" key="1">
    <citation type="submission" date="2019-03" db="EMBL/GenBank/DDBJ databases">
        <title>Genomic Encyclopedia of Archaeal and Bacterial Type Strains, Phase II (KMG-II): from individual species to whole genera.</title>
        <authorList>
            <person name="Goeker M."/>
        </authorList>
    </citation>
    <scope>NUCLEOTIDE SEQUENCE [LARGE SCALE GENOMIC DNA]</scope>
    <source>
        <strain evidence="4 5">RL-C</strain>
    </source>
</reference>
<dbReference type="GO" id="GO:0000156">
    <property type="term" value="F:phosphorelay response regulator activity"/>
    <property type="evidence" value="ECO:0007669"/>
    <property type="project" value="InterPro"/>
</dbReference>
<dbReference type="Gene3D" id="2.40.50.1020">
    <property type="entry name" value="LytTr DNA-binding domain"/>
    <property type="match status" value="1"/>
</dbReference>
<dbReference type="InterPro" id="IPR046947">
    <property type="entry name" value="LytR-like"/>
</dbReference>
<dbReference type="AlphaFoldDB" id="A0A4V2RPQ1"/>
<dbReference type="PANTHER" id="PTHR37299">
    <property type="entry name" value="TRANSCRIPTIONAL REGULATOR-RELATED"/>
    <property type="match status" value="1"/>
</dbReference>
<dbReference type="InterPro" id="IPR011006">
    <property type="entry name" value="CheY-like_superfamily"/>
</dbReference>
<dbReference type="SMART" id="SM00850">
    <property type="entry name" value="LytTR"/>
    <property type="match status" value="1"/>
</dbReference>
<sequence>MKALIVEDEIAAQRNLMSVLAEVAPHITVAGTTDTITDTIEWLKSNPKPDIIFMDIHLADGHSFHIFDSIEITTPVIFTTAYDQYALEAFKLNSIEYLLKPINANDLRHALNKLATLTNLELIEQLKKLSYSAANPSDSTKLFLIPYKSKLIPVSVDDICYFYTSNEHVHVTTLDGQSYPMDKSLDAIMAMLSNADFYRANRQFIIARKAIHDIDVWFGNRLSVNLVQKTPERVIISKNRVAEFKMWLGVIR</sequence>
<dbReference type="FunFam" id="3.40.50.2300:FF:000361">
    <property type="entry name" value="Two-component system response regulator"/>
    <property type="match status" value="1"/>
</dbReference>
<organism evidence="4 5">
    <name type="scientific">Acetobacteroides hydrogenigenes</name>
    <dbReference type="NCBI Taxonomy" id="979970"/>
    <lineage>
        <taxon>Bacteria</taxon>
        <taxon>Pseudomonadati</taxon>
        <taxon>Bacteroidota</taxon>
        <taxon>Bacteroidia</taxon>
        <taxon>Bacteroidales</taxon>
        <taxon>Rikenellaceae</taxon>
        <taxon>Acetobacteroides</taxon>
    </lineage>
</organism>
<dbReference type="PROSITE" id="PS50930">
    <property type="entry name" value="HTH_LYTTR"/>
    <property type="match status" value="1"/>
</dbReference>
<proteinExistence type="predicted"/>
<keyword evidence="1" id="KW-0597">Phosphoprotein</keyword>
<dbReference type="Gene3D" id="3.40.50.2300">
    <property type="match status" value="1"/>
</dbReference>
<evidence type="ECO:0000256" key="1">
    <source>
        <dbReference type="PROSITE-ProRule" id="PRU00169"/>
    </source>
</evidence>
<feature type="domain" description="HTH LytTR-type" evidence="3">
    <location>
        <begin position="143"/>
        <end position="250"/>
    </location>
</feature>
<evidence type="ECO:0000313" key="5">
    <source>
        <dbReference type="Proteomes" id="UP000294830"/>
    </source>
</evidence>
<dbReference type="Pfam" id="PF04397">
    <property type="entry name" value="LytTR"/>
    <property type="match status" value="1"/>
</dbReference>
<dbReference type="EMBL" id="SLWB01000006">
    <property type="protein sequence ID" value="TCN68500.1"/>
    <property type="molecule type" value="Genomic_DNA"/>
</dbReference>
<dbReference type="InterPro" id="IPR001789">
    <property type="entry name" value="Sig_transdc_resp-reg_receiver"/>
</dbReference>
<keyword evidence="4" id="KW-0238">DNA-binding</keyword>
<evidence type="ECO:0000259" key="2">
    <source>
        <dbReference type="PROSITE" id="PS50110"/>
    </source>
</evidence>
<name>A0A4V2RPQ1_9BACT</name>
<feature type="modified residue" description="4-aspartylphosphate" evidence="1">
    <location>
        <position position="55"/>
    </location>
</feature>
<dbReference type="RefSeq" id="WP_131839082.1">
    <property type="nucleotide sequence ID" value="NZ_SLWB01000006.1"/>
</dbReference>
<dbReference type="PROSITE" id="PS50110">
    <property type="entry name" value="RESPONSE_REGULATORY"/>
    <property type="match status" value="1"/>
</dbReference>
<comment type="caution">
    <text evidence="4">The sequence shown here is derived from an EMBL/GenBank/DDBJ whole genome shotgun (WGS) entry which is preliminary data.</text>
</comment>
<dbReference type="OrthoDB" id="1490554at2"/>
<dbReference type="Proteomes" id="UP000294830">
    <property type="component" value="Unassembled WGS sequence"/>
</dbReference>
<evidence type="ECO:0000259" key="3">
    <source>
        <dbReference type="PROSITE" id="PS50930"/>
    </source>
</evidence>
<dbReference type="SMART" id="SM00448">
    <property type="entry name" value="REC"/>
    <property type="match status" value="1"/>
</dbReference>
<protein>
    <submittedName>
        <fullName evidence="4">DNA-binding LytR/AlgR family response regulator</fullName>
    </submittedName>
</protein>
<dbReference type="Pfam" id="PF00072">
    <property type="entry name" value="Response_reg"/>
    <property type="match status" value="1"/>
</dbReference>
<dbReference type="InterPro" id="IPR007492">
    <property type="entry name" value="LytTR_DNA-bd_dom"/>
</dbReference>
<gene>
    <name evidence="4" type="ORF">CLV25_10682</name>
</gene>
<feature type="domain" description="Response regulatory" evidence="2">
    <location>
        <begin position="2"/>
        <end position="115"/>
    </location>
</feature>
<evidence type="ECO:0000313" key="4">
    <source>
        <dbReference type="EMBL" id="TCN68500.1"/>
    </source>
</evidence>
<dbReference type="PANTHER" id="PTHR37299:SF1">
    <property type="entry name" value="STAGE 0 SPORULATION PROTEIN A HOMOLOG"/>
    <property type="match status" value="1"/>
</dbReference>
<keyword evidence="5" id="KW-1185">Reference proteome</keyword>
<dbReference type="GO" id="GO:0003677">
    <property type="term" value="F:DNA binding"/>
    <property type="evidence" value="ECO:0007669"/>
    <property type="project" value="UniProtKB-KW"/>
</dbReference>
<accession>A0A4V2RPQ1</accession>
<dbReference type="SUPFAM" id="SSF52172">
    <property type="entry name" value="CheY-like"/>
    <property type="match status" value="1"/>
</dbReference>